<comment type="caution">
    <text evidence="3">The sequence shown here is derived from an EMBL/GenBank/DDBJ whole genome shotgun (WGS) entry which is preliminary data.</text>
</comment>
<dbReference type="InterPro" id="IPR003347">
    <property type="entry name" value="JmjC_dom"/>
</dbReference>
<dbReference type="Gene3D" id="2.60.120.10">
    <property type="entry name" value="Jelly Rolls"/>
    <property type="match status" value="1"/>
</dbReference>
<keyword evidence="4" id="KW-1185">Reference proteome</keyword>
<evidence type="ECO:0000259" key="2">
    <source>
        <dbReference type="PROSITE" id="PS51184"/>
    </source>
</evidence>
<dbReference type="SUPFAM" id="SSF51197">
    <property type="entry name" value="Clavaminate synthase-like"/>
    <property type="match status" value="1"/>
</dbReference>
<accession>A0AAE0C038</accession>
<dbReference type="PANTHER" id="PTHR12461:SF105">
    <property type="entry name" value="HYPOXIA-INDUCIBLE FACTOR 1-ALPHA INHIBITOR"/>
    <property type="match status" value="1"/>
</dbReference>
<name>A0AAE0C038_9CHLO</name>
<evidence type="ECO:0000313" key="4">
    <source>
        <dbReference type="Proteomes" id="UP001190700"/>
    </source>
</evidence>
<reference evidence="3 4" key="1">
    <citation type="journal article" date="2015" name="Genome Biol. Evol.">
        <title>Comparative Genomics of a Bacterivorous Green Alga Reveals Evolutionary Causalities and Consequences of Phago-Mixotrophic Mode of Nutrition.</title>
        <authorList>
            <person name="Burns J.A."/>
            <person name="Paasch A."/>
            <person name="Narechania A."/>
            <person name="Kim E."/>
        </authorList>
    </citation>
    <scope>NUCLEOTIDE SEQUENCE [LARGE SCALE GENOMIC DNA]</scope>
    <source>
        <strain evidence="3 4">PLY_AMNH</strain>
    </source>
</reference>
<dbReference type="PANTHER" id="PTHR12461">
    <property type="entry name" value="HYPOXIA-INDUCIBLE FACTOR 1 ALPHA INHIBITOR-RELATED"/>
    <property type="match status" value="1"/>
</dbReference>
<dbReference type="Pfam" id="PF13621">
    <property type="entry name" value="Cupin_8"/>
    <property type="match status" value="1"/>
</dbReference>
<organism evidence="3 4">
    <name type="scientific">Cymbomonas tetramitiformis</name>
    <dbReference type="NCBI Taxonomy" id="36881"/>
    <lineage>
        <taxon>Eukaryota</taxon>
        <taxon>Viridiplantae</taxon>
        <taxon>Chlorophyta</taxon>
        <taxon>Pyramimonadophyceae</taxon>
        <taxon>Pyramimonadales</taxon>
        <taxon>Pyramimonadaceae</taxon>
        <taxon>Cymbomonas</taxon>
    </lineage>
</organism>
<dbReference type="InterPro" id="IPR041667">
    <property type="entry name" value="Cupin_8"/>
</dbReference>
<dbReference type="InterPro" id="IPR014710">
    <property type="entry name" value="RmlC-like_jellyroll"/>
</dbReference>
<feature type="domain" description="JmjC" evidence="2">
    <location>
        <begin position="159"/>
        <end position="318"/>
    </location>
</feature>
<evidence type="ECO:0000256" key="1">
    <source>
        <dbReference type="ARBA" id="ARBA00006801"/>
    </source>
</evidence>
<dbReference type="EMBL" id="LGRX02031100">
    <property type="protein sequence ID" value="KAK3245030.1"/>
    <property type="molecule type" value="Genomic_DNA"/>
</dbReference>
<dbReference type="PROSITE" id="PS51184">
    <property type="entry name" value="JMJC"/>
    <property type="match status" value="1"/>
</dbReference>
<dbReference type="AlphaFoldDB" id="A0AAE0C038"/>
<evidence type="ECO:0000313" key="3">
    <source>
        <dbReference type="EMBL" id="KAK3245030.1"/>
    </source>
</evidence>
<dbReference type="Proteomes" id="UP001190700">
    <property type="component" value="Unassembled WGS sequence"/>
</dbReference>
<sequence length="449" mass="50292">MRPAQTVAFSLPTPLCTASSYASFPPRICADNRELYTSTRAHDGFAAEILLAQRQNGFNSYHPVVIPRCRIAERWASSGAWQLPGLMQRLQAPLTAKRSRGRSFMYAELGRPESLPDSDLDAHQTDLVTLEPKEFSSKILSQGTAEGDSHYYYYTTQVGALEGGQLLRSAPEWEQLVPEAGHGWGSMDPYLSVWIGGAGSTTQMHYDVQHNVFVQVYGTKRFWLHPPAEMTNLHVFPDAHPRARKSQINFDRVDAERFPFHRRLRTPWCATLHEGDALYIPAFWFHHVEAVTPCVSLNVFSESRLKMAAARALMIPPPIAPGRLEDGSTIALFLAALCDILPKIGVEPAVALDEVVISRFKPLMSLQGPQQADIPFQHTDSVERRHQDYTRHTQDLVEAFQAMDNEVEGEHGPGVKDIVVAHLLEMWALRTFGAHEVARCLAWCSSNVK</sequence>
<protein>
    <recommendedName>
        <fullName evidence="2">JmjC domain-containing protein</fullName>
    </recommendedName>
</protein>
<dbReference type="SMART" id="SM00558">
    <property type="entry name" value="JmjC"/>
    <property type="match status" value="1"/>
</dbReference>
<proteinExistence type="inferred from homology"/>
<gene>
    <name evidence="3" type="ORF">CYMTET_45383</name>
</gene>
<comment type="similarity">
    <text evidence="1">Belongs to the JARID1 histone demethylase family.</text>
</comment>